<sequence length="153" mass="16887">MRIYIPLTLDDLNSAPILPRAVHAVTSGLAEHFPNEDQEGLEMVATLAAADDSLRLMSADSQNFRRIVAVAEIVDNYVSIPQQRDDVLVTQRNLTDVVAWNRVEALLVDEPGSEELVAQAIAGDEEAFLASGDIELMWYDVIERDAVRRLLGA</sequence>
<evidence type="ECO:0000313" key="2">
    <source>
        <dbReference type="Proteomes" id="UP000293036"/>
    </source>
</evidence>
<proteinExistence type="predicted"/>
<gene>
    <name evidence="1" type="ORF">EZJ44_06255</name>
</gene>
<dbReference type="RefSeq" id="WP_131281392.1">
    <property type="nucleotide sequence ID" value="NZ_JBHSLR010000006.1"/>
</dbReference>
<evidence type="ECO:0000313" key="1">
    <source>
        <dbReference type="EMBL" id="TBW21534.1"/>
    </source>
</evidence>
<dbReference type="OrthoDB" id="3253180at2"/>
<comment type="caution">
    <text evidence="1">The sequence shown here is derived from an EMBL/GenBank/DDBJ whole genome shotgun (WGS) entry which is preliminary data.</text>
</comment>
<dbReference type="AlphaFoldDB" id="A0A4Q9UZU1"/>
<keyword evidence="2" id="KW-1185">Reference proteome</keyword>
<dbReference type="EMBL" id="SJDT01000004">
    <property type="protein sequence ID" value="TBW21534.1"/>
    <property type="molecule type" value="Genomic_DNA"/>
</dbReference>
<dbReference type="InterPro" id="IPR054206">
    <property type="entry name" value="DUF6912"/>
</dbReference>
<accession>A0A4Q9UZU1</accession>
<dbReference type="Pfam" id="PF21853">
    <property type="entry name" value="DUF6912"/>
    <property type="match status" value="1"/>
</dbReference>
<organism evidence="1 2">
    <name type="scientific">Arcanobacterium bovis</name>
    <dbReference type="NCBI Taxonomy" id="2529275"/>
    <lineage>
        <taxon>Bacteria</taxon>
        <taxon>Bacillati</taxon>
        <taxon>Actinomycetota</taxon>
        <taxon>Actinomycetes</taxon>
        <taxon>Actinomycetales</taxon>
        <taxon>Actinomycetaceae</taxon>
        <taxon>Arcanobacterium</taxon>
    </lineage>
</organism>
<name>A0A4Q9UZU1_9ACTO</name>
<reference evidence="1 2" key="1">
    <citation type="submission" date="2019-02" db="EMBL/GenBank/DDBJ databases">
        <title>Arcanobacterium bovis sp. nov., isolated from the milk of a cow with mastitis.</title>
        <authorList>
            <person name="Sammra O."/>
            <person name="Foster G."/>
            <person name="Hassan A."/>
            <person name="Alssahen M."/>
            <person name="Laemmler C."/>
            <person name="Borowiak M."/>
            <person name="Malorny B."/>
            <person name="Abdulmawjood A."/>
        </authorList>
    </citation>
    <scope>NUCLEOTIDE SEQUENCE [LARGE SCALE GENOMIC DNA]</scope>
    <source>
        <strain evidence="1 2">C605018/01/1</strain>
    </source>
</reference>
<dbReference type="Proteomes" id="UP000293036">
    <property type="component" value="Unassembled WGS sequence"/>
</dbReference>
<protein>
    <submittedName>
        <fullName evidence="1">Uncharacterized protein</fullName>
    </submittedName>
</protein>